<dbReference type="GO" id="GO:0140727">
    <property type="term" value="P:siRNA-mediated pericentric heterochromatin formation"/>
    <property type="evidence" value="ECO:0007669"/>
    <property type="project" value="EnsemblFungi"/>
</dbReference>
<dbReference type="InterPro" id="IPR003165">
    <property type="entry name" value="Piwi"/>
</dbReference>
<evidence type="ECO:0000313" key="6">
    <source>
        <dbReference type="Proteomes" id="UP000076632"/>
    </source>
</evidence>
<dbReference type="Pfam" id="PF16487">
    <property type="entry name" value="ArgoMid"/>
    <property type="match status" value="1"/>
</dbReference>
<dbReference type="PROSITE" id="PS50822">
    <property type="entry name" value="PIWI"/>
    <property type="match status" value="1"/>
</dbReference>
<dbReference type="RefSeq" id="XP_018184416.1">
    <property type="nucleotide sequence ID" value="XM_018333842.1"/>
</dbReference>
<dbReference type="OMA" id="CFAQQQH"/>
<evidence type="ECO:0000256" key="1">
    <source>
        <dbReference type="RuleBase" id="RU361178"/>
    </source>
</evidence>
<dbReference type="CDD" id="cd02846">
    <property type="entry name" value="PAZ_argonaute_like"/>
    <property type="match status" value="1"/>
</dbReference>
<accession>A0A164ZA52</accession>
<dbReference type="GO" id="GO:0140720">
    <property type="term" value="C:subtelomeric heterochromatin"/>
    <property type="evidence" value="ECO:0007669"/>
    <property type="project" value="EnsemblFungi"/>
</dbReference>
<dbReference type="InterPro" id="IPR036085">
    <property type="entry name" value="PAZ_dom_sf"/>
</dbReference>
<dbReference type="GO" id="GO:0031934">
    <property type="term" value="C:mating-type region heterochromatin"/>
    <property type="evidence" value="ECO:0007669"/>
    <property type="project" value="EnsemblFungi"/>
</dbReference>
<dbReference type="GeneID" id="28898979"/>
<feature type="domain" description="PAZ" evidence="3">
    <location>
        <begin position="246"/>
        <end position="348"/>
    </location>
</feature>
<dbReference type="AlphaFoldDB" id="A0A164ZA52"/>
<evidence type="ECO:0000256" key="2">
    <source>
        <dbReference type="SAM" id="MobiDB-lite"/>
    </source>
</evidence>
<dbReference type="GO" id="GO:0035197">
    <property type="term" value="F:siRNA binding"/>
    <property type="evidence" value="ECO:0007669"/>
    <property type="project" value="EnsemblFungi"/>
</dbReference>
<dbReference type="GO" id="GO:0003727">
    <property type="term" value="F:single-stranded RNA binding"/>
    <property type="evidence" value="ECO:0007669"/>
    <property type="project" value="EnsemblFungi"/>
</dbReference>
<dbReference type="InterPro" id="IPR003100">
    <property type="entry name" value="PAZ_dom"/>
</dbReference>
<dbReference type="InterPro" id="IPR036397">
    <property type="entry name" value="RNaseH_sf"/>
</dbReference>
<dbReference type="Pfam" id="PF02171">
    <property type="entry name" value="Piwi"/>
    <property type="match status" value="1"/>
</dbReference>
<keyword evidence="6" id="KW-1185">Reference proteome</keyword>
<gene>
    <name evidence="5" type="ORF">L228DRAFT_254613</name>
</gene>
<dbReference type="SMART" id="SM00949">
    <property type="entry name" value="PAZ"/>
    <property type="match status" value="1"/>
</dbReference>
<dbReference type="Proteomes" id="UP000076632">
    <property type="component" value="Unassembled WGS sequence"/>
</dbReference>
<dbReference type="Gene3D" id="3.30.420.10">
    <property type="entry name" value="Ribonuclease H-like superfamily/Ribonuclease H"/>
    <property type="match status" value="1"/>
</dbReference>
<evidence type="ECO:0000313" key="5">
    <source>
        <dbReference type="EMBL" id="KZF18861.1"/>
    </source>
</evidence>
<dbReference type="GO" id="GO:0030958">
    <property type="term" value="C:RITS complex"/>
    <property type="evidence" value="ECO:0007669"/>
    <property type="project" value="EnsemblFungi"/>
</dbReference>
<dbReference type="STRING" id="1328760.A0A164ZA52"/>
<dbReference type="InterPro" id="IPR014811">
    <property type="entry name" value="ArgoL1"/>
</dbReference>
<dbReference type="Pfam" id="PF02170">
    <property type="entry name" value="PAZ"/>
    <property type="match status" value="1"/>
</dbReference>
<dbReference type="GO" id="GO:0030466">
    <property type="term" value="P:silent mating-type cassette heterochromatin formation"/>
    <property type="evidence" value="ECO:0007669"/>
    <property type="project" value="EnsemblFungi"/>
</dbReference>
<sequence length="883" mass="99601">MATELEKRPAQGNTTGREVTIAINSFNVTQIPDKTVYQYDVQIGSGVEKRGLIKRVWNSKSMADKLGPGWIFDGNKIAWCLRDMKGELNTEIDLDQDEGLKPRAGKPNKHRVCVRKTNTVNLAAIRAYLTGKMSFDTPVLEAINFLDHLLRQTPSMKYTSIKRSFFARGQERYYLGGGIEAFKGVYQSIRTCQGGRLAVNVDVANGTFWTESVVHQTAKELVHAADYTELVWKLKQVKVHPADPDSPMQDSPAFKELRRLKKVGIYAKHRGSEEKDKVFIIDHFLREDAKSFKFPVRDKKTGEITQDVSIYDYFRRRYNITLQYWNLPLIQTTKKNVVFPMECVVIAENQRYPFKTDEDQTAKMIRFAVTRPNDRIAAINHGLGMLKWPEDVYLRNYGMTIDTKMVQTRARVLKNAVIQFGSNTHDPGVSGRWDLKGKKFIKPNKEPLVSWGVAFFNNARIKVDKATVENFVREFVKIYIGHGGNIATLKPLIMAAPNNPAEAVQQLWQATGNKFNRRPQILLFMVSDRNSFHYLRIKKSCDCRYGVASQVMQNAQVQKANPQYISNVCMKINAKLGGATARVSSKQGGAFPVPTMIIGADVSHASPGSEQPSMAAMTVSADEFATRYWAGCDTNGPRVELITGGNINGILQPIITEWMTTVGKGRLPEHVYYFRDGVSEGQYLQVLQQEVQDLRNLFKRLVEGGKQPKFVVVVASKRHHVRFFPKFGDRVASDRNGNPVPGTLVEKDVTHPYEYDFYLNSHSAIQGTARPVHYHVLLDEAKLQPNYFQNLIYEHCYQYIRSTTPVSLFPAVYYAHLASNRARSHENVPASSGPQSGPGSKPPHKVAALAAKAKSESEKPPTGGLPLMPINNIGRLAWDMWYV</sequence>
<name>A0A164ZA52_XYLHT</name>
<dbReference type="SMART" id="SM00950">
    <property type="entry name" value="Piwi"/>
    <property type="match status" value="1"/>
</dbReference>
<dbReference type="InterPro" id="IPR032473">
    <property type="entry name" value="Argonaute_Mid_dom"/>
</dbReference>
<dbReference type="GO" id="GO:1990431">
    <property type="term" value="P:priRNA 3'-end processing"/>
    <property type="evidence" value="ECO:0007669"/>
    <property type="project" value="EnsemblFungi"/>
</dbReference>
<dbReference type="Gene3D" id="3.40.50.2300">
    <property type="match status" value="1"/>
</dbReference>
<feature type="region of interest" description="Disordered" evidence="2">
    <location>
        <begin position="825"/>
        <end position="865"/>
    </location>
</feature>
<dbReference type="InterPro" id="IPR045246">
    <property type="entry name" value="Piwi_ago-like"/>
</dbReference>
<dbReference type="SUPFAM" id="SSF53098">
    <property type="entry name" value="Ribonuclease H-like"/>
    <property type="match status" value="1"/>
</dbReference>
<comment type="similarity">
    <text evidence="1">Belongs to the argonaute family.</text>
</comment>
<dbReference type="SUPFAM" id="SSF101690">
    <property type="entry name" value="PAZ domain"/>
    <property type="match status" value="1"/>
</dbReference>
<dbReference type="GO" id="GO:0005721">
    <property type="term" value="C:pericentric heterochromatin"/>
    <property type="evidence" value="ECO:0007669"/>
    <property type="project" value="EnsemblFungi"/>
</dbReference>
<dbReference type="InParanoid" id="A0A164ZA52"/>
<feature type="compositionally biased region" description="Low complexity" evidence="2">
    <location>
        <begin position="831"/>
        <end position="852"/>
    </location>
</feature>
<dbReference type="GO" id="GO:0070317">
    <property type="term" value="P:negative regulation of G0 to G1 transition"/>
    <property type="evidence" value="ECO:0007669"/>
    <property type="project" value="EnsemblFungi"/>
</dbReference>
<reference evidence="5 6" key="1">
    <citation type="journal article" date="2016" name="Fungal Biol.">
        <title>The genome of Xylona heveae provides a window into fungal endophytism.</title>
        <authorList>
            <person name="Gazis R."/>
            <person name="Kuo A."/>
            <person name="Riley R."/>
            <person name="LaButti K."/>
            <person name="Lipzen A."/>
            <person name="Lin J."/>
            <person name="Amirebrahimi M."/>
            <person name="Hesse C.N."/>
            <person name="Spatafora J.W."/>
            <person name="Henrissat B."/>
            <person name="Hainaut M."/>
            <person name="Grigoriev I.V."/>
            <person name="Hibbett D.S."/>
        </authorList>
    </citation>
    <scope>NUCLEOTIDE SEQUENCE [LARGE SCALE GENOMIC DNA]</scope>
    <source>
        <strain evidence="5 6">TC161</strain>
    </source>
</reference>
<dbReference type="GO" id="GO:0033562">
    <property type="term" value="P:co-transcriptional gene silencing by RNA interference machinery"/>
    <property type="evidence" value="ECO:0007669"/>
    <property type="project" value="EnsemblFungi"/>
</dbReference>
<dbReference type="Pfam" id="PF16488">
    <property type="entry name" value="ArgoL2"/>
    <property type="match status" value="1"/>
</dbReference>
<dbReference type="SMART" id="SM01163">
    <property type="entry name" value="DUF1785"/>
    <property type="match status" value="1"/>
</dbReference>
<dbReference type="Gene3D" id="2.170.260.10">
    <property type="entry name" value="paz domain"/>
    <property type="match status" value="1"/>
</dbReference>
<dbReference type="PANTHER" id="PTHR22891">
    <property type="entry name" value="EUKARYOTIC TRANSLATION INITIATION FACTOR 2C"/>
    <property type="match status" value="1"/>
</dbReference>
<evidence type="ECO:0000259" key="3">
    <source>
        <dbReference type="PROSITE" id="PS50821"/>
    </source>
</evidence>
<feature type="domain" description="Piwi" evidence="4">
    <location>
        <begin position="521"/>
        <end position="827"/>
    </location>
</feature>
<dbReference type="EMBL" id="KV407469">
    <property type="protein sequence ID" value="KZF18861.1"/>
    <property type="molecule type" value="Genomic_DNA"/>
</dbReference>
<dbReference type="InterPro" id="IPR012337">
    <property type="entry name" value="RNaseH-like_sf"/>
</dbReference>
<evidence type="ECO:0000259" key="4">
    <source>
        <dbReference type="PROSITE" id="PS50822"/>
    </source>
</evidence>
<dbReference type="GO" id="GO:0070551">
    <property type="term" value="F:endoribonuclease activity, cleaving siRNA-paired mRNA"/>
    <property type="evidence" value="ECO:0007669"/>
    <property type="project" value="EnsemblFungi"/>
</dbReference>
<dbReference type="GO" id="GO:0033167">
    <property type="term" value="C:ARC complex"/>
    <property type="evidence" value="ECO:0007669"/>
    <property type="project" value="EnsemblFungi"/>
</dbReference>
<organism evidence="5 6">
    <name type="scientific">Xylona heveae (strain CBS 132557 / TC161)</name>
    <dbReference type="NCBI Taxonomy" id="1328760"/>
    <lineage>
        <taxon>Eukaryota</taxon>
        <taxon>Fungi</taxon>
        <taxon>Dikarya</taxon>
        <taxon>Ascomycota</taxon>
        <taxon>Pezizomycotina</taxon>
        <taxon>Xylonomycetes</taxon>
        <taxon>Xylonales</taxon>
        <taxon>Xylonaceae</taxon>
        <taxon>Xylona</taxon>
    </lineage>
</organism>
<proteinExistence type="inferred from homology"/>
<dbReference type="Pfam" id="PF16486">
    <property type="entry name" value="ArgoN"/>
    <property type="match status" value="1"/>
</dbReference>
<dbReference type="InterPro" id="IPR032474">
    <property type="entry name" value="Argonaute_N"/>
</dbReference>
<protein>
    <submittedName>
        <fullName evidence="5">Piwi-domain-containing protein</fullName>
    </submittedName>
</protein>
<dbReference type="InterPro" id="IPR032472">
    <property type="entry name" value="ArgoL2"/>
</dbReference>
<dbReference type="GO" id="GO:1990432">
    <property type="term" value="P:siRNA 3'-end processing"/>
    <property type="evidence" value="ECO:0007669"/>
    <property type="project" value="EnsemblFungi"/>
</dbReference>
<dbReference type="Pfam" id="PF08699">
    <property type="entry name" value="ArgoL1"/>
    <property type="match status" value="1"/>
</dbReference>
<dbReference type="PROSITE" id="PS50821">
    <property type="entry name" value="PAZ"/>
    <property type="match status" value="1"/>
</dbReference>
<dbReference type="CDD" id="cd04657">
    <property type="entry name" value="Piwi_ago-like"/>
    <property type="match status" value="1"/>
</dbReference>
<dbReference type="GO" id="GO:1990342">
    <property type="term" value="C:heterochromatin island"/>
    <property type="evidence" value="ECO:0007669"/>
    <property type="project" value="EnsemblFungi"/>
</dbReference>
<dbReference type="OrthoDB" id="10252740at2759"/>